<name>C3KQR6_SINFN</name>
<protein>
    <submittedName>
        <fullName evidence="1">Uncharacterized protein</fullName>
    </submittedName>
</protein>
<geneLocation type="plasmid" evidence="2">
    <name>sym pNGR234b</name>
</geneLocation>
<dbReference type="EMBL" id="CP000874">
    <property type="protein sequence ID" value="ACP22424.1"/>
    <property type="molecule type" value="Genomic_DNA"/>
</dbReference>
<keyword evidence="1" id="KW-0614">Plasmid</keyword>
<dbReference type="RefSeq" id="WP_015887073.1">
    <property type="nucleotide sequence ID" value="NC_012586.1"/>
</dbReference>
<sequence>MLVRGTFAPVMLYRAEPCEGAPFAKDRNLSIDRRSTFDKTGLAIFFALRCTGR</sequence>
<dbReference type="Proteomes" id="UP000001054">
    <property type="component" value="Plasmid pNGR234b"/>
</dbReference>
<reference evidence="2" key="1">
    <citation type="journal article" date="2004" name="J. Bacteriol.">
        <title>An evolutionary hot spot: the pNGR234b replicon of Rhizobium sp. strain NGR234.</title>
        <authorList>
            <person name="Streit W.R."/>
            <person name="Schmitz R.A."/>
            <person name="Perret X."/>
            <person name="Staehelin C."/>
            <person name="Deakin W.J."/>
            <person name="Raasch C."/>
            <person name="Liesegang H."/>
            <person name="Broughton W.J."/>
        </authorList>
    </citation>
    <scope>NUCLEOTIDE SEQUENCE [LARGE SCALE GENOMIC DNA]</scope>
    <source>
        <strain evidence="2">NBRC 101917 / NGR234</strain>
    </source>
</reference>
<keyword evidence="2" id="KW-1185">Reference proteome</keyword>
<proteinExistence type="predicted"/>
<evidence type="ECO:0000313" key="2">
    <source>
        <dbReference type="Proteomes" id="UP000001054"/>
    </source>
</evidence>
<gene>
    <name evidence="1" type="ordered locus">NGR_b09710</name>
</gene>
<dbReference type="PATRIC" id="fig|394.7.peg.1394"/>
<accession>C3KQR6</accession>
<organism evidence="1 2">
    <name type="scientific">Sinorhizobium fredii (strain NBRC 101917 / NGR234)</name>
    <dbReference type="NCBI Taxonomy" id="394"/>
    <lineage>
        <taxon>Bacteria</taxon>
        <taxon>Pseudomonadati</taxon>
        <taxon>Pseudomonadota</taxon>
        <taxon>Alphaproteobacteria</taxon>
        <taxon>Hyphomicrobiales</taxon>
        <taxon>Rhizobiaceae</taxon>
        <taxon>Sinorhizobium/Ensifer group</taxon>
        <taxon>Sinorhizobium</taxon>
    </lineage>
</organism>
<reference evidence="1 2" key="2">
    <citation type="journal article" date="2009" name="Appl. Environ. Microbiol.">
        <title>Rhizobium sp. strain NGR234 possesses a remarkable number of secretion systems.</title>
        <authorList>
            <person name="Schmeisser C."/>
            <person name="Liesegang H."/>
            <person name="Krysciak D."/>
            <person name="Bakkou N."/>
            <person name="Le Quere A."/>
            <person name="Wollherr A."/>
            <person name="Heinemeyer I."/>
            <person name="Morgenstern B."/>
            <person name="Pommerening-Roeser A."/>
            <person name="Flores M."/>
            <person name="Palacios R."/>
            <person name="Brenner S."/>
            <person name="Gottschalk G."/>
            <person name="Schmitz R.A."/>
            <person name="Broughton W.J."/>
            <person name="Perret X."/>
            <person name="Strittmatter A.W."/>
            <person name="Streit W.R."/>
        </authorList>
    </citation>
    <scope>NUCLEOTIDE SEQUENCE [LARGE SCALE GENOMIC DNA]</scope>
    <source>
        <strain evidence="2">NBRC 101917 / NGR234</strain>
    </source>
</reference>
<dbReference type="HOGENOM" id="CLU_3065522_0_0_5"/>
<dbReference type="AlphaFoldDB" id="C3KQR6"/>
<evidence type="ECO:0000313" key="1">
    <source>
        <dbReference type="EMBL" id="ACP22424.1"/>
    </source>
</evidence>
<dbReference type="KEGG" id="rhi:NGR_b09710"/>